<organism evidence="2">
    <name type="scientific">Candidatus Nitrosarchaeum limnium SFB1</name>
    <dbReference type="NCBI Taxonomy" id="886738"/>
    <lineage>
        <taxon>Archaea</taxon>
        <taxon>Nitrososphaerota</taxon>
        <taxon>Nitrososphaeria</taxon>
        <taxon>Nitrosopumilales</taxon>
        <taxon>Nitrosopumilaceae</taxon>
        <taxon>Nitrosarchaeum</taxon>
    </lineage>
</organism>
<keyword evidence="1" id="KW-0472">Membrane</keyword>
<dbReference type="STRING" id="886738.Nlim_0153"/>
<reference evidence="2" key="1">
    <citation type="journal article" date="2011" name="PLoS ONE">
        <title>Genome of a low-salinity ammonia-oxidizing archaeon determined by single-cell and metagenomic analysis.</title>
        <authorList>
            <person name="Blainey P.C."/>
            <person name="Mosier A.C."/>
            <person name="Potanina A."/>
            <person name="Francis C.A."/>
            <person name="Quake S.R."/>
        </authorList>
    </citation>
    <scope>NUCLEOTIDE SEQUENCE [LARGE SCALE GENOMIC DNA]</scope>
    <source>
        <strain evidence="2">SFB1</strain>
    </source>
</reference>
<proteinExistence type="predicted"/>
<sequence>MPHNEHNKTRGGGSFTMIIIGTMLLILAPNINQDYPELGIVSFIGGAIIGGIGFYFKFIRSKVKT</sequence>
<keyword evidence="1" id="KW-1133">Transmembrane helix</keyword>
<keyword evidence="1" id="KW-0812">Transmembrane</keyword>
<dbReference type="EMBL" id="AEGP01000016">
    <property type="protein sequence ID" value="EGG42967.1"/>
    <property type="molecule type" value="Genomic_DNA"/>
</dbReference>
<protein>
    <submittedName>
        <fullName evidence="2">Uncharacterized protein</fullName>
    </submittedName>
</protein>
<comment type="caution">
    <text evidence="2">The sequence shown here is derived from an EMBL/GenBank/DDBJ whole genome shotgun (WGS) entry which is preliminary data.</text>
</comment>
<feature type="transmembrane region" description="Helical" evidence="1">
    <location>
        <begin position="38"/>
        <end position="56"/>
    </location>
</feature>
<evidence type="ECO:0000256" key="1">
    <source>
        <dbReference type="SAM" id="Phobius"/>
    </source>
</evidence>
<accession>F3KI59</accession>
<dbReference type="AlphaFoldDB" id="F3KI59"/>
<dbReference type="HOGENOM" id="CLU_2911717_0_0_2"/>
<name>F3KI59_9ARCH</name>
<evidence type="ECO:0000313" key="2">
    <source>
        <dbReference type="EMBL" id="EGG42967.1"/>
    </source>
</evidence>
<dbReference type="Proteomes" id="UP000004348">
    <property type="component" value="Chromosome"/>
</dbReference>
<feature type="transmembrane region" description="Helical" evidence="1">
    <location>
        <begin position="12"/>
        <end position="32"/>
    </location>
</feature>
<gene>
    <name evidence="2" type="ORF">Nlim_0153</name>
</gene>